<name>A0A1P8B1J1_ARATH</name>
<dbReference type="AlphaFoldDB" id="A0A1P8B1J1"/>
<keyword evidence="3" id="KW-1185">Reference proteome</keyword>
<proteinExistence type="predicted"/>
<sequence length="30" mass="3470">MNFLQSLGRELRCRRLSHGAPLDEAHHLVL</sequence>
<dbReference type="Proteomes" id="UP000006548">
    <property type="component" value="Chromosome 2"/>
</dbReference>
<evidence type="ECO:0000313" key="2">
    <source>
        <dbReference type="EMBL" id="ANM62748.1"/>
    </source>
</evidence>
<organism evidence="2 3">
    <name type="scientific">Arabidopsis thaliana</name>
    <name type="common">Mouse-ear cress</name>
    <dbReference type="NCBI Taxonomy" id="3702"/>
    <lineage>
        <taxon>Eukaryota</taxon>
        <taxon>Viridiplantae</taxon>
        <taxon>Streptophyta</taxon>
        <taxon>Embryophyta</taxon>
        <taxon>Tracheophyta</taxon>
        <taxon>Spermatophyta</taxon>
        <taxon>Magnoliopsida</taxon>
        <taxon>eudicotyledons</taxon>
        <taxon>Gunneridae</taxon>
        <taxon>Pentapetalae</taxon>
        <taxon>rosids</taxon>
        <taxon>malvids</taxon>
        <taxon>Brassicales</taxon>
        <taxon>Brassicaceae</taxon>
        <taxon>Camelineae</taxon>
        <taxon>Arabidopsis</taxon>
    </lineage>
</organism>
<dbReference type="RefSeq" id="NP_001324882.1">
    <property type="nucleotide sequence ID" value="NM_001335370.1"/>
</dbReference>
<evidence type="ECO:0000313" key="1">
    <source>
        <dbReference type="Araport" id="AT2G11215"/>
    </source>
</evidence>
<reference evidence="3" key="2">
    <citation type="journal article" date="2017" name="Plant J.">
        <title>Araport11: a complete reannotation of the Arabidopsis thaliana reference genome.</title>
        <authorList>
            <person name="Cheng C.Y."/>
            <person name="Krishnakumar V."/>
            <person name="Chan A.P."/>
            <person name="Thibaud-Nissen F."/>
            <person name="Schobel S."/>
            <person name="Town C.D."/>
        </authorList>
    </citation>
    <scope>GENOME REANNOTATION</scope>
    <source>
        <strain evidence="3">cv. Columbia</strain>
    </source>
</reference>
<reference evidence="2 3" key="1">
    <citation type="journal article" date="1999" name="Nature">
        <title>Sequence and analysis of chromosome 2 of the plant Arabidopsis thaliana.</title>
        <authorList>
            <person name="Lin X."/>
            <person name="Kaul S."/>
            <person name="Rounsley S."/>
            <person name="Shea T.P."/>
            <person name="Benito M.I."/>
            <person name="Town C.D."/>
            <person name="Fujii C.Y."/>
            <person name="Mason T."/>
            <person name="Bowman C.L."/>
            <person name="Barnstead M."/>
            <person name="Feldblyum T.V."/>
            <person name="Buell C.R."/>
            <person name="Ketchum K.A."/>
            <person name="Lee J."/>
            <person name="Ronning C.M."/>
            <person name="Koo H.L."/>
            <person name="Moffat K.S."/>
            <person name="Cronin L.A."/>
            <person name="Shen M."/>
            <person name="Pai G."/>
            <person name="Van Aken S."/>
            <person name="Umayam L."/>
            <person name="Tallon L.J."/>
            <person name="Gill J.E."/>
            <person name="Adams M.D."/>
            <person name="Carrera A.J."/>
            <person name="Creasy T.H."/>
            <person name="Goodman H.M."/>
            <person name="Somerville C.R."/>
            <person name="Copenhaver G.P."/>
            <person name="Preuss D."/>
            <person name="Nierman W.C."/>
            <person name="White O."/>
            <person name="Eisen J.A."/>
            <person name="Salzberg S.L."/>
            <person name="Fraser C.M."/>
            <person name="Venter J.C."/>
        </authorList>
    </citation>
    <scope>NUCLEOTIDE SEQUENCE [LARGE SCALE GENOMIC DNA]</scope>
    <source>
        <strain evidence="3">cv. Columbia</strain>
    </source>
</reference>
<dbReference type="FunCoup" id="A0A1P8B1J1">
    <property type="interactions" value="9"/>
</dbReference>
<dbReference type="GeneID" id="28718248"/>
<protein>
    <submittedName>
        <fullName evidence="2">Uncharacterized protein</fullName>
    </submittedName>
</protein>
<dbReference type="KEGG" id="ath:AT2G11215"/>
<dbReference type="TAIR" id="AT2G11215"/>
<dbReference type="Araport" id="AT2G11215"/>
<evidence type="ECO:0000313" key="3">
    <source>
        <dbReference type="Proteomes" id="UP000006548"/>
    </source>
</evidence>
<accession>A0A1P8B1J1</accession>
<dbReference type="EMBL" id="CP002685">
    <property type="protein sequence ID" value="ANM62748.1"/>
    <property type="molecule type" value="Genomic_DNA"/>
</dbReference>
<dbReference type="InParanoid" id="A0A1P8B1J1"/>
<gene>
    <name evidence="1 2" type="ordered locus">At2g11215</name>
</gene>